<evidence type="ECO:0000313" key="5">
    <source>
        <dbReference type="EMBL" id="TGY72640.1"/>
    </source>
</evidence>
<dbReference type="Proteomes" id="UP000186351">
    <property type="component" value="Chromosome"/>
</dbReference>
<protein>
    <submittedName>
        <fullName evidence="5">Porin family protein</fullName>
    </submittedName>
</protein>
<dbReference type="STRING" id="1796646.A4V02_07685"/>
<evidence type="ECO:0000256" key="1">
    <source>
        <dbReference type="ARBA" id="ARBA00022729"/>
    </source>
</evidence>
<name>A0A1B1S9Y6_9BACT</name>
<keyword evidence="6" id="KW-1185">Reference proteome</keyword>
<dbReference type="EMBL" id="CP015402">
    <property type="protein sequence ID" value="ANU63617.2"/>
    <property type="molecule type" value="Genomic_DNA"/>
</dbReference>
<sequence length="187" mass="20676">MKRLSTILATVIVALAFALPSSAQISFGPKVGICVNELHFNKDVLNTANRTGFTGGVMIDGHMPLLGFAFDASLMYVRREAGKNFHSDYVAIPVNLKYRFSFPVVNRIVVPFLSTGPEWAYLVHHTKVDGLDDNKSNFSWNFGLGVELFKHLQLAGNYGLGLSKAYETPDGADGKNRFWTVTAAWLF</sequence>
<feature type="signal peptide" evidence="2">
    <location>
        <begin position="1"/>
        <end position="23"/>
    </location>
</feature>
<accession>A0A1Z2XIN8</accession>
<feature type="domain" description="Outer membrane protein beta-barrel" evidence="3">
    <location>
        <begin position="10"/>
        <end position="187"/>
    </location>
</feature>
<dbReference type="InterPro" id="IPR027385">
    <property type="entry name" value="Beta-barrel_OMP"/>
</dbReference>
<dbReference type="RefSeq" id="WP_068960924.1">
    <property type="nucleotide sequence ID" value="NZ_CAJTAP010000038.1"/>
</dbReference>
<evidence type="ECO:0000313" key="7">
    <source>
        <dbReference type="Proteomes" id="UP000306630"/>
    </source>
</evidence>
<dbReference type="KEGG" id="pary:A4V02_07685"/>
<feature type="chain" id="PRO_5010720100" evidence="2">
    <location>
        <begin position="24"/>
        <end position="187"/>
    </location>
</feature>
<dbReference type="InterPro" id="IPR011250">
    <property type="entry name" value="OMP/PagP_B-barrel"/>
</dbReference>
<reference evidence="5 7" key="3">
    <citation type="submission" date="2019-04" db="EMBL/GenBank/DDBJ databases">
        <title>Microbes associate with the intestines of laboratory mice.</title>
        <authorList>
            <person name="Navarre W."/>
            <person name="Wong E."/>
            <person name="Huang K."/>
            <person name="Tropini C."/>
            <person name="Ng K."/>
            <person name="Yu B."/>
        </authorList>
    </citation>
    <scope>NUCLEOTIDE SEQUENCE [LARGE SCALE GENOMIC DNA]</scope>
    <source>
        <strain evidence="5 7">NM06_A21</strain>
    </source>
</reference>
<reference evidence="6" key="1">
    <citation type="submission" date="2016-04" db="EMBL/GenBank/DDBJ databases">
        <title>Complete Genome Sequences of Twelve Strains of a Stable Defined Moderately Diverse Mouse Microbiota 2 (sDMDMm2).</title>
        <authorList>
            <person name="Uchimura Y."/>
            <person name="Wyss M."/>
            <person name="Brugiroux S."/>
            <person name="Limenitakis J.P."/>
            <person name="Stecher B."/>
            <person name="McCoy K.D."/>
            <person name="Macpherson A.J."/>
        </authorList>
    </citation>
    <scope>NUCLEOTIDE SEQUENCE [LARGE SCALE GENOMIC DNA]</scope>
    <source>
        <strain evidence="6">YL27</strain>
    </source>
</reference>
<dbReference type="AlphaFoldDB" id="A0A1B1S9Y6"/>
<evidence type="ECO:0000313" key="6">
    <source>
        <dbReference type="Proteomes" id="UP000186351"/>
    </source>
</evidence>
<dbReference type="Proteomes" id="UP000306630">
    <property type="component" value="Unassembled WGS sequence"/>
</dbReference>
<evidence type="ECO:0000313" key="4">
    <source>
        <dbReference type="EMBL" id="ANU63617.2"/>
    </source>
</evidence>
<proteinExistence type="predicted"/>
<dbReference type="GeneID" id="65536738"/>
<evidence type="ECO:0000256" key="2">
    <source>
        <dbReference type="SAM" id="SignalP"/>
    </source>
</evidence>
<evidence type="ECO:0000259" key="3">
    <source>
        <dbReference type="Pfam" id="PF13505"/>
    </source>
</evidence>
<dbReference type="SUPFAM" id="SSF56925">
    <property type="entry name" value="OMPA-like"/>
    <property type="match status" value="1"/>
</dbReference>
<gene>
    <name evidence="4" type="ORF">A4V02_07685</name>
    <name evidence="5" type="ORF">E5333_10050</name>
</gene>
<organism evidence="4 6">
    <name type="scientific">Muribaculum intestinale</name>
    <dbReference type="NCBI Taxonomy" id="1796646"/>
    <lineage>
        <taxon>Bacteria</taxon>
        <taxon>Pseudomonadati</taxon>
        <taxon>Bacteroidota</taxon>
        <taxon>Bacteroidia</taxon>
        <taxon>Bacteroidales</taxon>
        <taxon>Muribaculaceae</taxon>
        <taxon>Muribaculum</taxon>
    </lineage>
</organism>
<keyword evidence="1 2" id="KW-0732">Signal</keyword>
<dbReference type="Gene3D" id="2.40.160.20">
    <property type="match status" value="1"/>
</dbReference>
<reference evidence="4" key="2">
    <citation type="submission" date="2017-04" db="EMBL/GenBank/DDBJ databases">
        <title>Complete Genome Sequences of Twelve Strains of a Stable Defined Moderately Diverse Mouse Microbiota 2 (sDMDMm2).</title>
        <authorList>
            <person name="Uchimura Y."/>
            <person name="Wyss M."/>
            <person name="Brugiroux S."/>
            <person name="Limenitakis J.P."/>
            <person name="Stecher B."/>
            <person name="McCoy K.D."/>
            <person name="Macpherson A.J."/>
        </authorList>
    </citation>
    <scope>NUCLEOTIDE SEQUENCE</scope>
    <source>
        <strain evidence="4">YL27</strain>
    </source>
</reference>
<dbReference type="OrthoDB" id="1011633at2"/>
<accession>A0A1B1S9Y6</accession>
<dbReference type="Pfam" id="PF13505">
    <property type="entry name" value="OMP_b-brl"/>
    <property type="match status" value="1"/>
</dbReference>
<dbReference type="EMBL" id="SRYD01000039">
    <property type="protein sequence ID" value="TGY72640.1"/>
    <property type="molecule type" value="Genomic_DNA"/>
</dbReference>